<comment type="caution">
    <text evidence="1">The sequence shown here is derived from an EMBL/GenBank/DDBJ whole genome shotgun (WGS) entry which is preliminary data.</text>
</comment>
<proteinExistence type="predicted"/>
<reference evidence="1 2" key="1">
    <citation type="journal article" date="2020" name="Phytopathology">
        <title>Genome Sequence Resources of Colletotrichum truncatum, C. plurivorum, C. musicola, and C. sojae: Four Species Pathogenic to Soybean (Glycine max).</title>
        <authorList>
            <person name="Rogerio F."/>
            <person name="Boufleur T.R."/>
            <person name="Ciampi-Guillardi M."/>
            <person name="Sukno S.A."/>
            <person name="Thon M.R."/>
            <person name="Massola Junior N.S."/>
            <person name="Baroncelli R."/>
        </authorList>
    </citation>
    <scope>NUCLEOTIDE SEQUENCE [LARGE SCALE GENOMIC DNA]</scope>
    <source>
        <strain evidence="1 2">CMES1059</strain>
    </source>
</reference>
<gene>
    <name evidence="1" type="ORF">CTRU02_210260</name>
</gene>
<dbReference type="EMBL" id="VUJX02000006">
    <property type="protein sequence ID" value="KAL0935669.1"/>
    <property type="molecule type" value="Genomic_DNA"/>
</dbReference>
<name>A0ACC3YUQ7_COLTU</name>
<protein>
    <submittedName>
        <fullName evidence="1">TPR domain-containing protein</fullName>
    </submittedName>
</protein>
<evidence type="ECO:0000313" key="1">
    <source>
        <dbReference type="EMBL" id="KAL0935669.1"/>
    </source>
</evidence>
<organism evidence="1 2">
    <name type="scientific">Colletotrichum truncatum</name>
    <name type="common">Anthracnose fungus</name>
    <name type="synonym">Colletotrichum capsici</name>
    <dbReference type="NCBI Taxonomy" id="5467"/>
    <lineage>
        <taxon>Eukaryota</taxon>
        <taxon>Fungi</taxon>
        <taxon>Dikarya</taxon>
        <taxon>Ascomycota</taxon>
        <taxon>Pezizomycotina</taxon>
        <taxon>Sordariomycetes</taxon>
        <taxon>Hypocreomycetidae</taxon>
        <taxon>Glomerellales</taxon>
        <taxon>Glomerellaceae</taxon>
        <taxon>Colletotrichum</taxon>
        <taxon>Colletotrichum truncatum species complex</taxon>
    </lineage>
</organism>
<sequence length="576" mass="65307">MAFLRTEKSGKISADEPYYDLGEHSRIVSTQNPDAQAWFNRGLVWTYSFNHREAAACFQQAILHDSQLAIAHWGVAFASGPNYNKVWQAFDQNDLQVSLQKCFDYSRKAKELSSNATPTERALIEALQHRFPTRDKVPSDFAPSVKAYADAMRQVYREFGQDDLDITTLFADSLMNTAPWGLYDAKTGDPILSTPVLETTEVLERGLTKPNAKRHPGLLHMYIHLVEMSKTPERAIKAADHLRDLVPEGGHMSHMPSHIDVLIGDYRRALHTNLKATIADDKYYALNGGCNFYSFYRMHNYHSLIYAAMMAGQAEAAFEAVSRMEATITEEMLLVQSPPMVDWLEFFKSVRVHVLIRFGRWQELKELPVPEDKDLYCTTVATIHYGKGIAYAATGDIENAVRQRELFQSAFKRVPETRMSFPNKVVDELKVAEAMLNGELEYRRGNYEAAFESLRLSIKLDDSLIYAEPWGWMVPTRHPYAALSLEQGHVEEAARVYAEDLGLDETLSRAHQHPNNIWALHGYHECLVRLGRTDEARLIKKQLIYAEASSDTVVTSSCFCRLDTVKNGSKSSGCCQ</sequence>
<keyword evidence="2" id="KW-1185">Reference proteome</keyword>
<dbReference type="Proteomes" id="UP000805649">
    <property type="component" value="Unassembled WGS sequence"/>
</dbReference>
<evidence type="ECO:0000313" key="2">
    <source>
        <dbReference type="Proteomes" id="UP000805649"/>
    </source>
</evidence>
<accession>A0ACC3YUQ7</accession>